<dbReference type="EMBL" id="SMGD01000012">
    <property type="protein sequence ID" value="TCK57817.1"/>
    <property type="molecule type" value="Genomic_DNA"/>
</dbReference>
<dbReference type="InterPro" id="IPR029068">
    <property type="entry name" value="Glyas_Bleomycin-R_OHBP_Dase"/>
</dbReference>
<dbReference type="SUPFAM" id="SSF54593">
    <property type="entry name" value="Glyoxalase/Bleomycin resistance protein/Dihydroxybiphenyl dioxygenase"/>
    <property type="match status" value="1"/>
</dbReference>
<dbReference type="AlphaFoldDB" id="A0A4R1K1X9"/>
<dbReference type="Gene3D" id="3.10.180.10">
    <property type="entry name" value="2,3-Dihydroxybiphenyl 1,2-Dioxygenase, domain 1"/>
    <property type="match status" value="1"/>
</dbReference>
<feature type="domain" description="VOC" evidence="1">
    <location>
        <begin position="1"/>
        <end position="81"/>
    </location>
</feature>
<evidence type="ECO:0000259" key="1">
    <source>
        <dbReference type="PROSITE" id="PS51819"/>
    </source>
</evidence>
<organism evidence="2 3">
    <name type="scientific">Celerinatantimonas diazotrophica</name>
    <dbReference type="NCBI Taxonomy" id="412034"/>
    <lineage>
        <taxon>Bacteria</taxon>
        <taxon>Pseudomonadati</taxon>
        <taxon>Pseudomonadota</taxon>
        <taxon>Gammaproteobacteria</taxon>
        <taxon>Celerinatantimonadaceae</taxon>
        <taxon>Celerinatantimonas</taxon>
    </lineage>
</organism>
<protein>
    <recommendedName>
        <fullName evidence="1">VOC domain-containing protein</fullName>
    </recommendedName>
</protein>
<comment type="caution">
    <text evidence="2">The sequence shown here is derived from an EMBL/GenBank/DDBJ whole genome shotgun (WGS) entry which is preliminary data.</text>
</comment>
<dbReference type="OrthoDB" id="4265398at2"/>
<dbReference type="PROSITE" id="PS51819">
    <property type="entry name" value="VOC"/>
    <property type="match status" value="1"/>
</dbReference>
<gene>
    <name evidence="2" type="ORF">EV690_1514</name>
</gene>
<name>A0A4R1K1X9_9GAMM</name>
<proteinExistence type="predicted"/>
<evidence type="ECO:0000313" key="2">
    <source>
        <dbReference type="EMBL" id="TCK57817.1"/>
    </source>
</evidence>
<dbReference type="Proteomes" id="UP000295565">
    <property type="component" value="Unassembled WGS sequence"/>
</dbReference>
<accession>A0A4R1K1X9</accession>
<reference evidence="2 3" key="1">
    <citation type="submission" date="2019-03" db="EMBL/GenBank/DDBJ databases">
        <title>Genomic Encyclopedia of Type Strains, Phase IV (KMG-IV): sequencing the most valuable type-strain genomes for metagenomic binning, comparative biology and taxonomic classification.</title>
        <authorList>
            <person name="Goeker M."/>
        </authorList>
    </citation>
    <scope>NUCLEOTIDE SEQUENCE [LARGE SCALE GENOMIC DNA]</scope>
    <source>
        <strain evidence="2 3">DSM 18577</strain>
    </source>
</reference>
<sequence>MKWQRGAYLSAGDLWLCLTLGEPCPKADYSHIALSVEPGTFHALCQRLKEHLVPQWQDNTSEGESLYLLDPDGYKLEIHIGDLASRLKALESNPYQGLEWL</sequence>
<keyword evidence="3" id="KW-1185">Reference proteome</keyword>
<evidence type="ECO:0000313" key="3">
    <source>
        <dbReference type="Proteomes" id="UP000295565"/>
    </source>
</evidence>
<dbReference type="InterPro" id="IPR037523">
    <property type="entry name" value="VOC_core"/>
</dbReference>